<dbReference type="EMBL" id="MLAK01001473">
    <property type="protein sequence ID" value="OHS92717.1"/>
    <property type="molecule type" value="Genomic_DNA"/>
</dbReference>
<dbReference type="InterPro" id="IPR050834">
    <property type="entry name" value="Glycosyltransf_2"/>
</dbReference>
<feature type="domain" description="Glycosyltransferase 2-like" evidence="2">
    <location>
        <begin position="31"/>
        <end position="135"/>
    </location>
</feature>
<dbReference type="VEuPathDB" id="TrichDB:TRFO_40948"/>
<dbReference type="CDD" id="cd00761">
    <property type="entry name" value="Glyco_tranf_GTA_type"/>
    <property type="match status" value="1"/>
</dbReference>
<dbReference type="PANTHER" id="PTHR43685:SF2">
    <property type="entry name" value="GLYCOSYLTRANSFERASE 2-LIKE DOMAIN-CONTAINING PROTEIN"/>
    <property type="match status" value="1"/>
</dbReference>
<proteinExistence type="predicted"/>
<dbReference type="PANTHER" id="PTHR43685">
    <property type="entry name" value="GLYCOSYLTRANSFERASE"/>
    <property type="match status" value="1"/>
</dbReference>
<evidence type="ECO:0000313" key="4">
    <source>
        <dbReference type="Proteomes" id="UP000179807"/>
    </source>
</evidence>
<dbReference type="InterPro" id="IPR001173">
    <property type="entry name" value="Glyco_trans_2-like"/>
</dbReference>
<dbReference type="Gene3D" id="3.90.550.10">
    <property type="entry name" value="Spore Coat Polysaccharide Biosynthesis Protein SpsA, Chain A"/>
    <property type="match status" value="1"/>
</dbReference>
<protein>
    <submittedName>
        <fullName evidence="3">Beta-1,3-galactosyltransferase</fullName>
    </submittedName>
</protein>
<dbReference type="SUPFAM" id="SSF53448">
    <property type="entry name" value="Nucleotide-diphospho-sugar transferases"/>
    <property type="match status" value="1"/>
</dbReference>
<dbReference type="Pfam" id="PF00535">
    <property type="entry name" value="Glycos_transf_2"/>
    <property type="match status" value="1"/>
</dbReference>
<organism evidence="3 4">
    <name type="scientific">Tritrichomonas foetus</name>
    <dbReference type="NCBI Taxonomy" id="1144522"/>
    <lineage>
        <taxon>Eukaryota</taxon>
        <taxon>Metamonada</taxon>
        <taxon>Parabasalia</taxon>
        <taxon>Tritrichomonadida</taxon>
        <taxon>Tritrichomonadidae</taxon>
        <taxon>Tritrichomonas</taxon>
    </lineage>
</organism>
<evidence type="ECO:0000259" key="2">
    <source>
        <dbReference type="Pfam" id="PF00535"/>
    </source>
</evidence>
<keyword evidence="4" id="KW-1185">Reference proteome</keyword>
<comment type="function">
    <text evidence="1">Dolichyl-phosphate beta-glucosyltransferase involved in the glycosylation of glycoproteins through the synthesis of dolichyl beta-D-glucosyl phosphate which serves as a sugar donor for transfer of three glucose residues to the Man-9-GlcNAc-2-PP-dolichol precursor to N-glycans.</text>
</comment>
<evidence type="ECO:0000256" key="1">
    <source>
        <dbReference type="ARBA" id="ARBA00003301"/>
    </source>
</evidence>
<dbReference type="InterPro" id="IPR029044">
    <property type="entry name" value="Nucleotide-diphossugar_trans"/>
</dbReference>
<evidence type="ECO:0000313" key="3">
    <source>
        <dbReference type="EMBL" id="OHS92717.1"/>
    </source>
</evidence>
<dbReference type="AlphaFoldDB" id="A0A1J4J5I0"/>
<gene>
    <name evidence="3" type="ORF">TRFO_40948</name>
</gene>
<sequence>MKFSSIWFHNFFKQLNMNSEHPRNTKSPFFSFIIPVFNKVNFVENFMNCLLNQSFQNFEIIIIDDLSIDGSFEKLIQYKKVDQRITIIRNCVNRGLAVTRSHGVLESHGDYIFSYDPDDEITLNAAELVRKELIHYHYPDILEFRCVKFFFNGKIEYNAHPCYRSFHNNLFLTEAFRKKQIFYTIWKRVIKRSIYLKAVSLIIPLTKEKRMNYAEDKVHTVCNYILSQQMICSPISIYKYYFYSNNSQSNLYQSFSQNMLQERLSQHISDFVLQHKQYLFQIENLLQTFLNSSQEYYINYLNVTNVTNSKRYFICQSPRDDLGYCIFR</sequence>
<dbReference type="GeneID" id="94848199"/>
<dbReference type="Proteomes" id="UP000179807">
    <property type="component" value="Unassembled WGS sequence"/>
</dbReference>
<comment type="caution">
    <text evidence="3">The sequence shown here is derived from an EMBL/GenBank/DDBJ whole genome shotgun (WGS) entry which is preliminary data.</text>
</comment>
<dbReference type="GO" id="GO:0016757">
    <property type="term" value="F:glycosyltransferase activity"/>
    <property type="evidence" value="ECO:0007669"/>
    <property type="project" value="UniProtKB-KW"/>
</dbReference>
<dbReference type="RefSeq" id="XP_068345854.1">
    <property type="nucleotide sequence ID" value="XM_068513495.1"/>
</dbReference>
<name>A0A1J4J5I0_9EUKA</name>
<accession>A0A1J4J5I0</accession>
<reference evidence="3" key="1">
    <citation type="submission" date="2016-10" db="EMBL/GenBank/DDBJ databases">
        <authorList>
            <person name="Benchimol M."/>
            <person name="Almeida L.G."/>
            <person name="Vasconcelos A.T."/>
            <person name="Perreira-Neves A."/>
            <person name="Rosa I.A."/>
            <person name="Tasca T."/>
            <person name="Bogo M.R."/>
            <person name="de Souza W."/>
        </authorList>
    </citation>
    <scope>NUCLEOTIDE SEQUENCE [LARGE SCALE GENOMIC DNA]</scope>
    <source>
        <strain evidence="3">K</strain>
    </source>
</reference>